<feature type="region of interest" description="Disordered" evidence="1">
    <location>
        <begin position="117"/>
        <end position="152"/>
    </location>
</feature>
<accession>A0A159Z9N3</accession>
<proteinExistence type="predicted"/>
<dbReference type="AlphaFoldDB" id="A0A159Z9N3"/>
<feature type="region of interest" description="Disordered" evidence="1">
    <location>
        <begin position="171"/>
        <end position="280"/>
    </location>
</feature>
<dbReference type="EMBL" id="CP012664">
    <property type="protein sequence ID" value="AMY72307.1"/>
    <property type="molecule type" value="Genomic_DNA"/>
</dbReference>
<name>A0A159Z9N3_9RHOB</name>
<evidence type="ECO:0000256" key="1">
    <source>
        <dbReference type="SAM" id="MobiDB-lite"/>
    </source>
</evidence>
<evidence type="ECO:0000313" key="2">
    <source>
        <dbReference type="EMBL" id="AMY72307.1"/>
    </source>
</evidence>
<dbReference type="KEGG" id="daa:AKL17_3p0151"/>
<feature type="compositionally biased region" description="Basic residues" evidence="1">
    <location>
        <begin position="190"/>
        <end position="201"/>
    </location>
</feature>
<protein>
    <submittedName>
        <fullName evidence="2">Transposase, IS4 family protein</fullName>
    </submittedName>
</protein>
<dbReference type="PATRIC" id="fig|1335048.3.peg.5277"/>
<feature type="compositionally biased region" description="Basic and acidic residues" evidence="1">
    <location>
        <begin position="202"/>
        <end position="224"/>
    </location>
</feature>
<reference evidence="2 3" key="1">
    <citation type="submission" date="2015-09" db="EMBL/GenBank/DDBJ databases">
        <title>Complete genome sequence of Defluviimonas alba cai42t isolated from an oilfield in Xinjiang.</title>
        <authorList>
            <person name="Geng S."/>
            <person name="Pan X."/>
            <person name="Wu X."/>
        </authorList>
    </citation>
    <scope>NUCLEOTIDE SEQUENCE [LARGE SCALE GENOMIC DNA]</scope>
    <source>
        <strain evidence="3">cai42</strain>
        <plasmid evidence="3">cai42_Plasmidc</plasmid>
    </source>
</reference>
<dbReference type="PANTHER" id="PTHR33803">
    <property type="entry name" value="IS1478 TRANSPOSASE"/>
    <property type="match status" value="1"/>
</dbReference>
<dbReference type="PANTHER" id="PTHR33803:SF3">
    <property type="entry name" value="BLL1974 PROTEIN"/>
    <property type="match status" value="1"/>
</dbReference>
<keyword evidence="2" id="KW-0614">Plasmid</keyword>
<sequence>MAVDTTVMEKAIAHPTDARLYERARDQLVALAQEAGVELRQSYARLAPRLALQVGRYAHARQFRRMRKALKKLKGYTGRVMRDLRRHLQDIPEGSLRDRIIAKLALVSHLLHQQPKGSGKIYALHEPRSTASRKARRGSDMSSVARSASPPRWTKASWSACAALRAILRWPYPPPGAGTGDDPDRPAPRSGRRRPRLSRPWRNRDPRADQRRPPRSHTEADRRPAPPKRHRGRDRPHENRRPPVTVPLKGPSETPSSPCSAPADTTSERSWPTSGLGLPG</sequence>
<gene>
    <name evidence="2" type="ORF">AKL17_3p0151</name>
</gene>
<feature type="compositionally biased region" description="Polar residues" evidence="1">
    <location>
        <begin position="253"/>
        <end position="273"/>
    </location>
</feature>
<organism evidence="2 3">
    <name type="scientific">Frigidibacter mobilis</name>
    <dbReference type="NCBI Taxonomy" id="1335048"/>
    <lineage>
        <taxon>Bacteria</taxon>
        <taxon>Pseudomonadati</taxon>
        <taxon>Pseudomonadota</taxon>
        <taxon>Alphaproteobacteria</taxon>
        <taxon>Rhodobacterales</taxon>
        <taxon>Paracoccaceae</taxon>
        <taxon>Frigidibacter</taxon>
    </lineage>
</organism>
<evidence type="ECO:0000313" key="3">
    <source>
        <dbReference type="Proteomes" id="UP000076128"/>
    </source>
</evidence>
<feature type="compositionally biased region" description="Basic residues" evidence="1">
    <location>
        <begin position="225"/>
        <end position="234"/>
    </location>
</feature>
<keyword evidence="3" id="KW-1185">Reference proteome</keyword>
<geneLocation type="plasmid" evidence="3">
    <name>cai42_Plasmidc</name>
</geneLocation>
<dbReference type="Proteomes" id="UP000076128">
    <property type="component" value="Plasmid pcai42C"/>
</dbReference>